<reference evidence="7" key="1">
    <citation type="submission" date="2020-10" db="EMBL/GenBank/DDBJ databases">
        <authorList>
            <person name="Gilroy R."/>
        </authorList>
    </citation>
    <scope>NUCLEOTIDE SEQUENCE</scope>
    <source>
        <strain evidence="7">ChiHcec3-6078</strain>
    </source>
</reference>
<evidence type="ECO:0000313" key="8">
    <source>
        <dbReference type="Proteomes" id="UP000824090"/>
    </source>
</evidence>
<gene>
    <name evidence="7" type="ORF">IAC50_01095</name>
</gene>
<feature type="transmembrane region" description="Helical" evidence="5">
    <location>
        <begin position="101"/>
        <end position="126"/>
    </location>
</feature>
<name>A0A9D1I1B2_9FIRM</name>
<dbReference type="Proteomes" id="UP000824090">
    <property type="component" value="Unassembled WGS sequence"/>
</dbReference>
<dbReference type="PANTHER" id="PTHR43496:SF1">
    <property type="entry name" value="POLYGALACTURONAN_RHAMNOGALACTURONAN TRANSPORT SYSTEM PERMEASE PROTEIN YTEP"/>
    <property type="match status" value="1"/>
</dbReference>
<accession>A0A9D1I1B2</accession>
<evidence type="ECO:0000256" key="4">
    <source>
        <dbReference type="ARBA" id="ARBA00023136"/>
    </source>
</evidence>
<sequence length="573" mass="62856">METLNHSRSLRPAALTMGIMTLCFLVILICPMYSLFSKAFLAADGSFAGLDNYREYFSTPALSVSIGNTVTVSTASAVLGTLIGFLYAYGLTRTNIRGKVLFRYAAMIPLFLPTVVHGLSLVYLFGNQGIVTGLGWDIGLYGRTGIIISEVIYTFPQSFLMFYIALRYADGRLYEAADTMGCGSFRKFRSITLPSVRYTLINSLFVCFTLAFTDFGAPKVLGGSYNVLATDIYKQVAGQFDMNMGAVVGTLLLIPAVISFGVDRITSGKNSGTISSKASRLVIKPSAARDAVFYVICGAITLSLIIMVAVLFMGAFTKYYPYDMGFTLENFRFNDSTGGIQSYINSIIMSILTAVFGTVFVFLYAYMIERSKAPGFLKGLGKLFSSLPLALPGMVIGLSFIFFFNQQSNPLNFIYGTVVILVLANIVHFYSVPFVTASSALKKLDREYENVTDSMKIPGWKGFFKVIVPLSLPAVLEIFLFYFMNAMVTVSAVVFLYSAQFKIASIAITHMEEAGDIAQAAAMSLLILFVNVAARAGYEVLVHRIKKKNEMRSLAEETSGERKKRSALKVQEA</sequence>
<feature type="transmembrane region" description="Helical" evidence="5">
    <location>
        <begin position="56"/>
        <end position="89"/>
    </location>
</feature>
<feature type="transmembrane region" description="Helical" evidence="5">
    <location>
        <begin position="12"/>
        <end position="36"/>
    </location>
</feature>
<dbReference type="Gene3D" id="1.10.3720.10">
    <property type="entry name" value="MetI-like"/>
    <property type="match status" value="2"/>
</dbReference>
<reference evidence="7" key="2">
    <citation type="journal article" date="2021" name="PeerJ">
        <title>Extensive microbial diversity within the chicken gut microbiome revealed by metagenomics and culture.</title>
        <authorList>
            <person name="Gilroy R."/>
            <person name="Ravi A."/>
            <person name="Getino M."/>
            <person name="Pursley I."/>
            <person name="Horton D.L."/>
            <person name="Alikhan N.F."/>
            <person name="Baker D."/>
            <person name="Gharbi K."/>
            <person name="Hall N."/>
            <person name="Watson M."/>
            <person name="Adriaenssens E.M."/>
            <person name="Foster-Nyarko E."/>
            <person name="Jarju S."/>
            <person name="Secka A."/>
            <person name="Antonio M."/>
            <person name="Oren A."/>
            <person name="Chaudhuri R.R."/>
            <person name="La Ragione R."/>
            <person name="Hildebrand F."/>
            <person name="Pallen M.J."/>
        </authorList>
    </citation>
    <scope>NUCLEOTIDE SEQUENCE</scope>
    <source>
        <strain evidence="7">ChiHcec3-6078</strain>
    </source>
</reference>
<proteinExistence type="inferred from homology"/>
<dbReference type="Pfam" id="PF00528">
    <property type="entry name" value="BPD_transp_1"/>
    <property type="match status" value="2"/>
</dbReference>
<evidence type="ECO:0000256" key="5">
    <source>
        <dbReference type="RuleBase" id="RU363032"/>
    </source>
</evidence>
<feature type="transmembrane region" description="Helical" evidence="5">
    <location>
        <begin position="517"/>
        <end position="538"/>
    </location>
</feature>
<dbReference type="NCBIfam" id="TIGR03262">
    <property type="entry name" value="PhnU2"/>
    <property type="match status" value="1"/>
</dbReference>
<protein>
    <submittedName>
        <fullName evidence="7">2-aminoethylphosphonate ABC transporter permease subunit</fullName>
    </submittedName>
</protein>
<feature type="transmembrane region" description="Helical" evidence="5">
    <location>
        <begin position="196"/>
        <end position="217"/>
    </location>
</feature>
<dbReference type="InterPro" id="IPR017664">
    <property type="entry name" value="AminoethylPonate_ABC_perm-1"/>
</dbReference>
<comment type="subcellular location">
    <subcellularLocation>
        <location evidence="5">Cell membrane</location>
        <topology evidence="5">Multi-pass membrane protein</topology>
    </subcellularLocation>
    <subcellularLocation>
        <location evidence="1">Membrane</location>
        <topology evidence="1">Multi-pass membrane protein</topology>
    </subcellularLocation>
</comment>
<evidence type="ECO:0000256" key="1">
    <source>
        <dbReference type="ARBA" id="ARBA00004141"/>
    </source>
</evidence>
<dbReference type="CDD" id="cd06261">
    <property type="entry name" value="TM_PBP2"/>
    <property type="match status" value="2"/>
</dbReference>
<keyword evidence="2 5" id="KW-0812">Transmembrane</keyword>
<comment type="caution">
    <text evidence="7">The sequence shown here is derived from an EMBL/GenBank/DDBJ whole genome shotgun (WGS) entry which is preliminary data.</text>
</comment>
<dbReference type="PANTHER" id="PTHR43496">
    <property type="entry name" value="PROTEIN LPLB"/>
    <property type="match status" value="1"/>
</dbReference>
<feature type="domain" description="ABC transmembrane type-1" evidence="6">
    <location>
        <begin position="343"/>
        <end position="538"/>
    </location>
</feature>
<feature type="transmembrane region" description="Helical" evidence="5">
    <location>
        <begin position="146"/>
        <end position="166"/>
    </location>
</feature>
<feature type="transmembrane region" description="Helical" evidence="5">
    <location>
        <begin position="387"/>
        <end position="407"/>
    </location>
</feature>
<keyword evidence="3 5" id="KW-1133">Transmembrane helix</keyword>
<dbReference type="PROSITE" id="PS50928">
    <property type="entry name" value="ABC_TM1"/>
    <property type="match status" value="2"/>
</dbReference>
<dbReference type="GO" id="GO:0005886">
    <property type="term" value="C:plasma membrane"/>
    <property type="evidence" value="ECO:0007669"/>
    <property type="project" value="UniProtKB-SubCell"/>
</dbReference>
<feature type="transmembrane region" description="Helical" evidence="5">
    <location>
        <begin position="291"/>
        <end position="316"/>
    </location>
</feature>
<dbReference type="AlphaFoldDB" id="A0A9D1I1B2"/>
<dbReference type="SUPFAM" id="SSF161098">
    <property type="entry name" value="MetI-like"/>
    <property type="match status" value="2"/>
</dbReference>
<feature type="transmembrane region" description="Helical" evidence="5">
    <location>
        <begin position="474"/>
        <end position="497"/>
    </location>
</feature>
<organism evidence="7 8">
    <name type="scientific">Candidatus Allocopromorpha excrementigallinarum</name>
    <dbReference type="NCBI Taxonomy" id="2840742"/>
    <lineage>
        <taxon>Bacteria</taxon>
        <taxon>Bacillati</taxon>
        <taxon>Bacillota</taxon>
        <taxon>Clostridia</taxon>
        <taxon>Eubacteriales</taxon>
        <taxon>Eubacteriaceae</taxon>
        <taxon>Eubacteriaceae incertae sedis</taxon>
        <taxon>Candidatus Allocopromorpha</taxon>
    </lineage>
</organism>
<feature type="transmembrane region" description="Helical" evidence="5">
    <location>
        <begin position="343"/>
        <end position="366"/>
    </location>
</feature>
<dbReference type="InterPro" id="IPR035906">
    <property type="entry name" value="MetI-like_sf"/>
</dbReference>
<keyword evidence="5" id="KW-0813">Transport</keyword>
<evidence type="ECO:0000259" key="6">
    <source>
        <dbReference type="PROSITE" id="PS50928"/>
    </source>
</evidence>
<feature type="domain" description="ABC transmembrane type-1" evidence="6">
    <location>
        <begin position="66"/>
        <end position="263"/>
    </location>
</feature>
<feature type="transmembrane region" description="Helical" evidence="5">
    <location>
        <begin position="413"/>
        <end position="436"/>
    </location>
</feature>
<evidence type="ECO:0000313" key="7">
    <source>
        <dbReference type="EMBL" id="HIU25080.1"/>
    </source>
</evidence>
<evidence type="ECO:0000256" key="3">
    <source>
        <dbReference type="ARBA" id="ARBA00022989"/>
    </source>
</evidence>
<evidence type="ECO:0000256" key="2">
    <source>
        <dbReference type="ARBA" id="ARBA00022692"/>
    </source>
</evidence>
<comment type="similarity">
    <text evidence="5">Belongs to the binding-protein-dependent transport system permease family.</text>
</comment>
<dbReference type="EMBL" id="DVMP01000023">
    <property type="protein sequence ID" value="HIU25080.1"/>
    <property type="molecule type" value="Genomic_DNA"/>
</dbReference>
<dbReference type="InterPro" id="IPR000515">
    <property type="entry name" value="MetI-like"/>
</dbReference>
<keyword evidence="4 5" id="KW-0472">Membrane</keyword>
<dbReference type="GO" id="GO:0055085">
    <property type="term" value="P:transmembrane transport"/>
    <property type="evidence" value="ECO:0007669"/>
    <property type="project" value="InterPro"/>
</dbReference>
<feature type="transmembrane region" description="Helical" evidence="5">
    <location>
        <begin position="244"/>
        <end position="262"/>
    </location>
</feature>